<protein>
    <submittedName>
        <fullName evidence="2">Uncharacterized protein</fullName>
    </submittedName>
</protein>
<gene>
    <name evidence="2" type="ORF">ACJ73_07444</name>
</gene>
<proteinExistence type="predicted"/>
<organism evidence="2 3">
    <name type="scientific">Blastomyces percursus</name>
    <dbReference type="NCBI Taxonomy" id="1658174"/>
    <lineage>
        <taxon>Eukaryota</taxon>
        <taxon>Fungi</taxon>
        <taxon>Dikarya</taxon>
        <taxon>Ascomycota</taxon>
        <taxon>Pezizomycotina</taxon>
        <taxon>Eurotiomycetes</taxon>
        <taxon>Eurotiomycetidae</taxon>
        <taxon>Onygenales</taxon>
        <taxon>Ajellomycetaceae</taxon>
        <taxon>Blastomyces</taxon>
    </lineage>
</organism>
<evidence type="ECO:0000256" key="1">
    <source>
        <dbReference type="SAM" id="MobiDB-lite"/>
    </source>
</evidence>
<dbReference type="VEuPathDB" id="FungiDB:ACJ73_07444"/>
<dbReference type="Proteomes" id="UP000242791">
    <property type="component" value="Unassembled WGS sequence"/>
</dbReference>
<dbReference type="OrthoDB" id="5422351at2759"/>
<dbReference type="STRING" id="1658174.A0A1J9PY15"/>
<feature type="region of interest" description="Disordered" evidence="1">
    <location>
        <begin position="124"/>
        <end position="164"/>
    </location>
</feature>
<comment type="caution">
    <text evidence="2">The sequence shown here is derived from an EMBL/GenBank/DDBJ whole genome shotgun (WGS) entry which is preliminary data.</text>
</comment>
<feature type="compositionally biased region" description="Low complexity" evidence="1">
    <location>
        <begin position="179"/>
        <end position="189"/>
    </location>
</feature>
<evidence type="ECO:0000313" key="2">
    <source>
        <dbReference type="EMBL" id="OJD21217.1"/>
    </source>
</evidence>
<dbReference type="PANTHER" id="PTHR40625:SF1">
    <property type="entry name" value="AMP-ACTIVATED PROTEIN KINASE GLYCOGEN-BINDING DOMAIN-CONTAINING PROTEIN"/>
    <property type="match status" value="1"/>
</dbReference>
<dbReference type="PANTHER" id="PTHR40625">
    <property type="entry name" value="GTP-BINDING PROTEIN ESDC-RELATED"/>
    <property type="match status" value="1"/>
</dbReference>
<reference evidence="2 3" key="1">
    <citation type="submission" date="2015-08" db="EMBL/GenBank/DDBJ databases">
        <title>Emmonsia species relationships and genome sequence.</title>
        <authorList>
            <person name="Cuomo C.A."/>
            <person name="Schwartz I.S."/>
            <person name="Kenyon C."/>
            <person name="De Hoog G.S."/>
            <person name="Govender N.P."/>
            <person name="Botha A."/>
            <person name="Moreno L."/>
            <person name="De Vries M."/>
            <person name="Munoz J.F."/>
            <person name="Stielow J.B."/>
        </authorList>
    </citation>
    <scope>NUCLEOTIDE SEQUENCE [LARGE SCALE GENOMIC DNA]</scope>
    <source>
        <strain evidence="2 3">EI222</strain>
    </source>
</reference>
<dbReference type="AlphaFoldDB" id="A0A1J9PY15"/>
<feature type="region of interest" description="Disordered" evidence="1">
    <location>
        <begin position="175"/>
        <end position="194"/>
    </location>
</feature>
<dbReference type="EMBL" id="LGTZ01001506">
    <property type="protein sequence ID" value="OJD21217.1"/>
    <property type="molecule type" value="Genomic_DNA"/>
</dbReference>
<evidence type="ECO:0000313" key="3">
    <source>
        <dbReference type="Proteomes" id="UP000242791"/>
    </source>
</evidence>
<feature type="region of interest" description="Disordered" evidence="1">
    <location>
        <begin position="451"/>
        <end position="486"/>
    </location>
</feature>
<keyword evidence="3" id="KW-1185">Reference proteome</keyword>
<name>A0A1J9PY15_9EURO</name>
<feature type="region of interest" description="Disordered" evidence="1">
    <location>
        <begin position="609"/>
        <end position="640"/>
    </location>
</feature>
<accession>A0A1J9PY15</accession>
<sequence>MNTSSTTLMTFLVRTPPNTRSVKLFGSWDNFTRAYPMEKDSRIGRGHWKGCHTFINIICDGETTSSAPGRDGGLRMGGTYWYYYQLDDEIDFFNEAEPVTTSCALLPGQPLNVLNVPIHLPSSQTHLRRGTRPASRISNHETMNPADKYMNPRAPPRPALPRLTTSPAKLMRTDYGLTSPLSSRSSLSPVNERRFSHPHTLATRRRFRVGSKLSLELKIAINHSPKTNCLRSALLNFTSPRFGENEENRGLRHRKVEKSHIIRVPEPQSYSSSHSNNLSPTWSIAESLNKPLPLPQDSYVADGYVPCEYSSRNQFPGESRRPSPLKNTWAVEDPLAHRIDSGVTERTRYFPVDPYQESVAQQSTPRVSVPHQLVGGMLGLETSSPLKLDGKRLPSLPHSPSSAIDEELHSAETAHLSFGDEEYLQSHFSDFTADSPDNSYCPDSFLQPGGSRFSEYSTDTDNASPCSMTSASTFNNDNTFSPPANEDNEAAFEATLTDPSAPTSSLFDIASNPSLQLNVYIKNAHQHGESKSPGYCSGDLGISDLYISKPHTNEVDRWNRDTADKTTNHDRKVCDAHPATSSLTNLISKHNFTSKTNSFVMDDNSELRTPRANPANHHGQLNKDGGRISSHGDGGRQRPTNCYVESSTMQDLMDELSYLGGVIEDNALLNKSAPLPQMI</sequence>
<feature type="compositionally biased region" description="Polar residues" evidence="1">
    <location>
        <begin position="454"/>
        <end position="482"/>
    </location>
</feature>